<evidence type="ECO:0000313" key="2">
    <source>
        <dbReference type="Proteomes" id="UP000309872"/>
    </source>
</evidence>
<keyword evidence="2" id="KW-1185">Reference proteome</keyword>
<organism evidence="1 2">
    <name type="scientific">Sphingobacterium alkalisoli</name>
    <dbReference type="NCBI Taxonomy" id="1874115"/>
    <lineage>
        <taxon>Bacteria</taxon>
        <taxon>Pseudomonadati</taxon>
        <taxon>Bacteroidota</taxon>
        <taxon>Sphingobacteriia</taxon>
        <taxon>Sphingobacteriales</taxon>
        <taxon>Sphingobacteriaceae</taxon>
        <taxon>Sphingobacterium</taxon>
    </lineage>
</organism>
<reference evidence="1 2" key="1">
    <citation type="submission" date="2019-04" db="EMBL/GenBank/DDBJ databases">
        <title>Sphingobacterium olei sp. nov., isolated from oil-contaminated soil.</title>
        <authorList>
            <person name="Liu B."/>
        </authorList>
    </citation>
    <scope>NUCLEOTIDE SEQUENCE [LARGE SCALE GENOMIC DNA]</scope>
    <source>
        <strain evidence="1 2">Y3L14</strain>
    </source>
</reference>
<evidence type="ECO:0000313" key="1">
    <source>
        <dbReference type="EMBL" id="TJY66631.1"/>
    </source>
</evidence>
<comment type="caution">
    <text evidence="1">The sequence shown here is derived from an EMBL/GenBank/DDBJ whole genome shotgun (WGS) entry which is preliminary data.</text>
</comment>
<name>A0A4U0H4K7_9SPHI</name>
<gene>
    <name evidence="1" type="ORF">FAZ19_06835</name>
</gene>
<dbReference type="EMBL" id="SUKA01000002">
    <property type="protein sequence ID" value="TJY66631.1"/>
    <property type="molecule type" value="Genomic_DNA"/>
</dbReference>
<protein>
    <submittedName>
        <fullName evidence="1">Uncharacterized protein</fullName>
    </submittedName>
</protein>
<dbReference type="AlphaFoldDB" id="A0A4U0H4K7"/>
<proteinExistence type="predicted"/>
<sequence length="272" mass="31164">MKGFATRGTGRPFVLKFDKSAAKYIFSFTDLPIDSRRQHRIDSLLSTACRHCVSDSLHLVGYIRFDNYTDTIFVQLTSDTINEIYTSVEIGLAPRGGMDQFMDRWVEYLDSMTVVGSFSYEQVQPGTYVHFDVGRDGGLIKKDTSAFGKLLSGFIKDERRWSPGILSGRPVAQTIYLEVPTDRKKKTLYHRHTRYPYSGRAGVDLYYSFVLPDFPYVDDIVSVVAVDGKYSTPVVHKGSHSDRIVDILMDKISYRTGAKIYFNREYFYMLNH</sequence>
<dbReference type="RefSeq" id="WP_136819980.1">
    <property type="nucleotide sequence ID" value="NZ_BMJX01000002.1"/>
</dbReference>
<accession>A0A4U0H4K7</accession>
<dbReference type="Proteomes" id="UP000309872">
    <property type="component" value="Unassembled WGS sequence"/>
</dbReference>
<dbReference type="OrthoDB" id="709322at2"/>